<evidence type="ECO:0000256" key="5">
    <source>
        <dbReference type="ARBA" id="ARBA00022454"/>
    </source>
</evidence>
<evidence type="ECO:0000256" key="1">
    <source>
        <dbReference type="ARBA" id="ARBA00004123"/>
    </source>
</evidence>
<dbReference type="InterPro" id="IPR032042">
    <property type="entry name" value="POT1PC"/>
</dbReference>
<dbReference type="SUPFAM" id="SSF50249">
    <property type="entry name" value="Nucleic acid-binding proteins"/>
    <property type="match status" value="2"/>
</dbReference>
<evidence type="ECO:0000256" key="6">
    <source>
        <dbReference type="ARBA" id="ARBA00022895"/>
    </source>
</evidence>
<feature type="region of interest" description="Disordered" evidence="9">
    <location>
        <begin position="349"/>
        <end position="384"/>
    </location>
</feature>
<feature type="compositionally biased region" description="Basic residues" evidence="9">
    <location>
        <begin position="359"/>
        <end position="368"/>
    </location>
</feature>
<dbReference type="InterPro" id="IPR011564">
    <property type="entry name" value="Telomer_end-bd_POT1/Cdc13"/>
</dbReference>
<evidence type="ECO:0000256" key="7">
    <source>
        <dbReference type="ARBA" id="ARBA00023125"/>
    </source>
</evidence>
<gene>
    <name evidence="12" type="ORF">SLS56_003696</name>
</gene>
<evidence type="ECO:0000259" key="11">
    <source>
        <dbReference type="Pfam" id="PF16686"/>
    </source>
</evidence>
<feature type="domain" description="Telomeric single stranded DNA binding POT1/Cdc13" evidence="10">
    <location>
        <begin position="24"/>
        <end position="136"/>
    </location>
</feature>
<evidence type="ECO:0000256" key="4">
    <source>
        <dbReference type="ARBA" id="ARBA00015253"/>
    </source>
</evidence>
<organism evidence="12 13">
    <name type="scientific">Neofusicoccum ribis</name>
    <dbReference type="NCBI Taxonomy" id="45134"/>
    <lineage>
        <taxon>Eukaryota</taxon>
        <taxon>Fungi</taxon>
        <taxon>Dikarya</taxon>
        <taxon>Ascomycota</taxon>
        <taxon>Pezizomycotina</taxon>
        <taxon>Dothideomycetes</taxon>
        <taxon>Dothideomycetes incertae sedis</taxon>
        <taxon>Botryosphaeriales</taxon>
        <taxon>Botryosphaeriaceae</taxon>
        <taxon>Neofusicoccum</taxon>
    </lineage>
</organism>
<keyword evidence="13" id="KW-1185">Reference proteome</keyword>
<dbReference type="InterPro" id="IPR012340">
    <property type="entry name" value="NA-bd_OB-fold"/>
</dbReference>
<protein>
    <recommendedName>
        <fullName evidence="4">Protection of telomeres protein 1</fullName>
    </recommendedName>
</protein>
<evidence type="ECO:0000259" key="10">
    <source>
        <dbReference type="Pfam" id="PF02765"/>
    </source>
</evidence>
<evidence type="ECO:0000256" key="9">
    <source>
        <dbReference type="SAM" id="MobiDB-lite"/>
    </source>
</evidence>
<dbReference type="Proteomes" id="UP001521116">
    <property type="component" value="Unassembled WGS sequence"/>
</dbReference>
<accession>A0ABR3SYN2</accession>
<keyword evidence="5" id="KW-0158">Chromosome</keyword>
<keyword evidence="7" id="KW-0238">DNA-binding</keyword>
<dbReference type="InterPro" id="IPR028389">
    <property type="entry name" value="POT1"/>
</dbReference>
<evidence type="ECO:0000256" key="8">
    <source>
        <dbReference type="ARBA" id="ARBA00023242"/>
    </source>
</evidence>
<proteinExistence type="inferred from homology"/>
<evidence type="ECO:0000313" key="13">
    <source>
        <dbReference type="Proteomes" id="UP001521116"/>
    </source>
</evidence>
<comment type="subcellular location">
    <subcellularLocation>
        <location evidence="2">Chromosome</location>
        <location evidence="2">Telomere</location>
    </subcellularLocation>
    <subcellularLocation>
        <location evidence="1">Nucleus</location>
    </subcellularLocation>
</comment>
<feature type="domain" description="Protection of telomeres protein 1 ssDNA-binding" evidence="11">
    <location>
        <begin position="209"/>
        <end position="345"/>
    </location>
</feature>
<dbReference type="Gene3D" id="2.40.50.140">
    <property type="entry name" value="Nucleic acid-binding proteins"/>
    <property type="match status" value="3"/>
</dbReference>
<evidence type="ECO:0000256" key="2">
    <source>
        <dbReference type="ARBA" id="ARBA00004574"/>
    </source>
</evidence>
<dbReference type="Pfam" id="PF02765">
    <property type="entry name" value="POT1"/>
    <property type="match status" value="1"/>
</dbReference>
<dbReference type="EMBL" id="JAJVDC020000030">
    <property type="protein sequence ID" value="KAL1632454.1"/>
    <property type="molecule type" value="Genomic_DNA"/>
</dbReference>
<keyword evidence="6" id="KW-0779">Telomere</keyword>
<keyword evidence="8" id="KW-0539">Nucleus</keyword>
<comment type="caution">
    <text evidence="12">The sequence shown here is derived from an EMBL/GenBank/DDBJ whole genome shotgun (WGS) entry which is preliminary data.</text>
</comment>
<dbReference type="Pfam" id="PF16686">
    <property type="entry name" value="POT1PC"/>
    <property type="match status" value="1"/>
</dbReference>
<reference evidence="12 13" key="1">
    <citation type="submission" date="2024-02" db="EMBL/GenBank/DDBJ databases">
        <title>De novo assembly and annotation of 12 fungi associated with fruit tree decline syndrome in Ontario, Canada.</title>
        <authorList>
            <person name="Sulman M."/>
            <person name="Ellouze W."/>
            <person name="Ilyukhin E."/>
        </authorList>
    </citation>
    <scope>NUCLEOTIDE SEQUENCE [LARGE SCALE GENOMIC DNA]</scope>
    <source>
        <strain evidence="12 13">M1-105</strain>
    </source>
</reference>
<feature type="compositionally biased region" description="Basic and acidic residues" evidence="9">
    <location>
        <begin position="369"/>
        <end position="381"/>
    </location>
</feature>
<dbReference type="PANTHER" id="PTHR14513:SF0">
    <property type="entry name" value="PROTECTION OF TELOMERES PROTEIN 1"/>
    <property type="match status" value="1"/>
</dbReference>
<evidence type="ECO:0000256" key="3">
    <source>
        <dbReference type="ARBA" id="ARBA00008442"/>
    </source>
</evidence>
<name>A0ABR3SYN2_9PEZI</name>
<dbReference type="PANTHER" id="PTHR14513">
    <property type="entry name" value="PROTECTION OF TELOMERES 1"/>
    <property type="match status" value="1"/>
</dbReference>
<sequence>MPLRAPVRVPEGFVTAKDALAAPIDTVVNVIGVVADFMPLSTTSGTGIYCISTCLLICADRPADLQFTMHIQDESIASKLGEGGKGMRVKFFVKSANDSPQIETLGDTVLLRSFKVRVYAREPFLIRQKWSECIVFPSASIPDPHFNDSYASGQMLRYSSTPSHVQKPTAEQQMWAIALHHALCPDPAARAQPTTEAPERRPGDKFNYIKNIGPHQFFDLVVEVVKIFPLNNEIYVTDYSENNLLYRYNHPDENLDLDSGRDGDTYDYIGSVKLWEPHASHTFSKVREGEIIELKNVHIKMDSAGTKIEGALHGDRQYPTRVYVHKVAQYNRRVFDLEDRKKSYLARLKNQEQKAQGSKTRKEKRKEKKASDKRVKCERPQDPTTRLADIESNEKRLYKAPNGVDCNLPFINATYRARVRVVDFWPEKLEDFSKSLDDPEYNDVNVEGETQSSTSYTALSMGTQRWEWHFCLLVEDAKPPPGTKGPVRIPLLVFDKDAEYLLRLDATDLRKDRKTLAQLREKLFILWGNLEELKSTDQNPLDTAVAKEHSSNMFDCCVKETGVRVDTKTPSEGPQAEFGYQRIYHLCGTTIND</sequence>
<comment type="similarity">
    <text evidence="3">Belongs to the telombin family.</text>
</comment>
<evidence type="ECO:0000313" key="12">
    <source>
        <dbReference type="EMBL" id="KAL1632454.1"/>
    </source>
</evidence>